<dbReference type="InterPro" id="IPR014013">
    <property type="entry name" value="Helic_SF1/SF2_ATP-bd_DinG/Rad3"/>
</dbReference>
<keyword evidence="6" id="KW-0413">Isomerase</keyword>
<keyword evidence="6" id="KW-0479">Metal-binding</keyword>
<proteinExistence type="inferred from homology"/>
<feature type="binding site" evidence="6">
    <location>
        <position position="129"/>
    </location>
    <ligand>
        <name>[4Fe-4S] cluster</name>
        <dbReference type="ChEBI" id="CHEBI:49883"/>
    </ligand>
</feature>
<reference evidence="8 9" key="1">
    <citation type="submission" date="2006-02" db="EMBL/GenBank/DDBJ databases">
        <authorList>
            <person name="Pinhassi J."/>
            <person name="Pedros-Alio C."/>
            <person name="Ferriera S."/>
            <person name="Johnson J."/>
            <person name="Kravitz S."/>
            <person name="Halpern A."/>
            <person name="Remington K."/>
            <person name="Beeson K."/>
            <person name="Tran B."/>
            <person name="Rogers Y.-H."/>
            <person name="Friedman R."/>
            <person name="Venter J.C."/>
        </authorList>
    </citation>
    <scope>NUCLEOTIDE SEQUENCE [LARGE SCALE GENOMIC DNA]</scope>
    <source>
        <strain evidence="8 9">MED92</strain>
    </source>
</reference>
<evidence type="ECO:0000256" key="2">
    <source>
        <dbReference type="ARBA" id="ARBA00022741"/>
    </source>
</evidence>
<dbReference type="GO" id="GO:0005524">
    <property type="term" value="F:ATP binding"/>
    <property type="evidence" value="ECO:0007669"/>
    <property type="project" value="UniProtKB-UniRule"/>
</dbReference>
<dbReference type="NCBIfam" id="NF008729">
    <property type="entry name" value="PRK11747.1"/>
    <property type="match status" value="1"/>
</dbReference>
<dbReference type="GO" id="GO:0043139">
    <property type="term" value="F:5'-3' DNA helicase activity"/>
    <property type="evidence" value="ECO:0007669"/>
    <property type="project" value="UniProtKB-UniRule"/>
</dbReference>
<keyword evidence="3 6" id="KW-0378">Hydrolase</keyword>
<dbReference type="Pfam" id="PF13307">
    <property type="entry name" value="Helicase_C_2"/>
    <property type="match status" value="1"/>
</dbReference>
<dbReference type="AlphaFoldDB" id="A0A7U8C526"/>
<comment type="cofactor">
    <cofactor evidence="6">
        <name>[4Fe-4S] cluster</name>
        <dbReference type="ChEBI" id="CHEBI:49883"/>
    </cofactor>
    <text evidence="6">Binds 1 [4Fe-4S] cluster.</text>
</comment>
<dbReference type="Gene3D" id="3.40.50.300">
    <property type="entry name" value="P-loop containing nucleotide triphosphate hydrolases"/>
    <property type="match status" value="2"/>
</dbReference>
<sequence length="707" mass="78799">MLDKQIQKTIQQAYSSFLDNRGLKARYGQKMMIAEVARTLGSINSNHEGVREGGNHICVTEAGTGTGKTMAYLLASVPIAQARNKKVVVSTATVALQEQLILKDLPQLVTEAGINLTYGLAKGRGRYFCISNAEKVLEQQNELGQIALYEDEVAQKLDQEVILEVKGLLSQYASGEWDGDRDSLVDTVPDPIWQLSTSDHVRCTNRRCSNFSSCPFFLARQQLDKWDLIVANHDLVLADLSLGGGAILSPPEDTIYIFDEGHHLSTKTTGHFAYSLRIKSSIRWLSTVTRTLNKLLNEASEHVVLISYIDKLATPFSDMERSLQEMQTLLNMLLEDKLSGPSDRYRFAQGIIPESLQLSALNLAQAAERVVLKFEQIVDLLKEGMDGELADLPREMGEKWFPQIGAFHSRVQSIYGLARSYSASDQTGALPTARWIQKVDGNEGIDLACHSSPVSAADNLEEHLWSQCYGAVVTSATLTALGRFDRLYTDLGIPSDSPCAVFNSPFDFQNAAQLRVPAMKTDPGNPDLHNQEISDYLIQLLPTETSALVLFSSWRQMRYVLDAMPATIVADSILVQGDLAKHEILRQHREKIDQQKASIIFGLASFAEGVDLPGKYLTHVIITKLPFGVPDDPVDATYSEWIESQGRNPFEEWVIPMASMRLTQATGRLLRTEEDKGDITLLDRRFITRRYGKQLLAALPPYRRKFS</sequence>
<dbReference type="PANTHER" id="PTHR11472">
    <property type="entry name" value="DNA REPAIR DEAD HELICASE RAD3/XP-D SUBFAMILY MEMBER"/>
    <property type="match status" value="1"/>
</dbReference>
<dbReference type="GO" id="GO:0003677">
    <property type="term" value="F:DNA binding"/>
    <property type="evidence" value="ECO:0007669"/>
    <property type="project" value="UniProtKB-UniRule"/>
</dbReference>
<accession>A0A7U8C526</accession>
<name>A0A7U8C526_NEPCE</name>
<keyword evidence="1 6" id="KW-0004">4Fe-4S</keyword>
<keyword evidence="5 6" id="KW-0238">DNA-binding</keyword>
<feature type="binding site" evidence="6">
    <location>
        <position position="214"/>
    </location>
    <ligand>
        <name>[4Fe-4S] cluster</name>
        <dbReference type="ChEBI" id="CHEBI:49883"/>
    </ligand>
</feature>
<keyword evidence="4 6" id="KW-0067">ATP-binding</keyword>
<feature type="binding site" evidence="6">
    <location>
        <position position="203"/>
    </location>
    <ligand>
        <name>[4Fe-4S] cluster</name>
        <dbReference type="ChEBI" id="CHEBI:49883"/>
    </ligand>
</feature>
<evidence type="ECO:0000256" key="1">
    <source>
        <dbReference type="ARBA" id="ARBA00022485"/>
    </source>
</evidence>
<evidence type="ECO:0000256" key="5">
    <source>
        <dbReference type="ARBA" id="ARBA00023125"/>
    </source>
</evidence>
<comment type="caution">
    <text evidence="8">The sequence shown here is derived from an EMBL/GenBank/DDBJ whole genome shotgun (WGS) entry which is preliminary data.</text>
</comment>
<dbReference type="EC" id="5.6.2.3" evidence="6"/>
<dbReference type="GO" id="GO:0016818">
    <property type="term" value="F:hydrolase activity, acting on acid anhydrides, in phosphorus-containing anhydrides"/>
    <property type="evidence" value="ECO:0007669"/>
    <property type="project" value="InterPro"/>
</dbReference>
<dbReference type="GO" id="GO:0006139">
    <property type="term" value="P:nucleobase-containing compound metabolic process"/>
    <property type="evidence" value="ECO:0007669"/>
    <property type="project" value="InterPro"/>
</dbReference>
<keyword evidence="6" id="KW-0408">Iron</keyword>
<dbReference type="InterPro" id="IPR039000">
    <property type="entry name" value="DinG_proteobact"/>
</dbReference>
<dbReference type="PANTHER" id="PTHR11472:SF59">
    <property type="entry name" value="ATP-DEPENDENT DNA HELICASE DING"/>
    <property type="match status" value="1"/>
</dbReference>
<evidence type="ECO:0000256" key="3">
    <source>
        <dbReference type="ARBA" id="ARBA00022801"/>
    </source>
</evidence>
<dbReference type="OrthoDB" id="9805194at2"/>
<dbReference type="InterPro" id="IPR006555">
    <property type="entry name" value="ATP-dep_Helicase_C"/>
</dbReference>
<dbReference type="GO" id="GO:0046872">
    <property type="term" value="F:metal ion binding"/>
    <property type="evidence" value="ECO:0007669"/>
    <property type="project" value="UniProtKB-KW"/>
</dbReference>
<gene>
    <name evidence="6" type="primary">dinG</name>
    <name evidence="8" type="ORF">MED92_03982</name>
</gene>
<comment type="similarity">
    <text evidence="6">Belongs to the helicase family. DinG subfamily. Type 1 sub-subfamily.</text>
</comment>
<protein>
    <recommendedName>
        <fullName evidence="6">ATP-dependent DNA helicase DinG</fullName>
        <ecNumber evidence="6">5.6.2.3</ecNumber>
    </recommendedName>
    <alternativeName>
        <fullName evidence="6">DNA 5'-3' helicase DinG</fullName>
    </alternativeName>
</protein>
<evidence type="ECO:0000256" key="6">
    <source>
        <dbReference type="HAMAP-Rule" id="MF_02205"/>
    </source>
</evidence>
<keyword evidence="6" id="KW-0411">Iron-sulfur</keyword>
<dbReference type="HAMAP" id="MF_02205">
    <property type="entry name" value="DinG_proteobact"/>
    <property type="match status" value="1"/>
</dbReference>
<dbReference type="EMBL" id="AAOW01000006">
    <property type="protein sequence ID" value="EAR61725.1"/>
    <property type="molecule type" value="Genomic_DNA"/>
</dbReference>
<feature type="binding site" evidence="6">
    <location>
        <position position="208"/>
    </location>
    <ligand>
        <name>[4Fe-4S] cluster</name>
        <dbReference type="ChEBI" id="CHEBI:49883"/>
    </ligand>
</feature>
<dbReference type="InterPro" id="IPR045028">
    <property type="entry name" value="DinG/Rad3-like"/>
</dbReference>
<evidence type="ECO:0000256" key="4">
    <source>
        <dbReference type="ARBA" id="ARBA00022840"/>
    </source>
</evidence>
<dbReference type="RefSeq" id="WP_007022812.1">
    <property type="nucleotide sequence ID" value="NZ_CH724127.1"/>
</dbReference>
<organism evidence="8 9">
    <name type="scientific">Neptuniibacter caesariensis</name>
    <dbReference type="NCBI Taxonomy" id="207954"/>
    <lineage>
        <taxon>Bacteria</taxon>
        <taxon>Pseudomonadati</taxon>
        <taxon>Pseudomonadota</taxon>
        <taxon>Gammaproteobacteria</taxon>
        <taxon>Oceanospirillales</taxon>
        <taxon>Oceanospirillaceae</taxon>
        <taxon>Neptuniibacter</taxon>
    </lineage>
</organism>
<comment type="function">
    <text evidence="6">DNA-dependent ATPase and 5'-3' DNA helicase. Unwinds D-loops, R-loops, forked DNA and G-quadruplex DNA.</text>
</comment>
<dbReference type="InterPro" id="IPR027417">
    <property type="entry name" value="P-loop_NTPase"/>
</dbReference>
<feature type="domain" description="Helicase ATP-binding" evidence="7">
    <location>
        <begin position="15"/>
        <end position="312"/>
    </location>
</feature>
<evidence type="ECO:0000313" key="9">
    <source>
        <dbReference type="Proteomes" id="UP000002171"/>
    </source>
</evidence>
<keyword evidence="6 8" id="KW-0347">Helicase</keyword>
<dbReference type="PROSITE" id="PS51193">
    <property type="entry name" value="HELICASE_ATP_BIND_2"/>
    <property type="match status" value="1"/>
</dbReference>
<evidence type="ECO:0000313" key="8">
    <source>
        <dbReference type="EMBL" id="EAR61725.1"/>
    </source>
</evidence>
<dbReference type="SUPFAM" id="SSF52540">
    <property type="entry name" value="P-loop containing nucleoside triphosphate hydrolases"/>
    <property type="match status" value="1"/>
</dbReference>
<keyword evidence="2 6" id="KW-0547">Nucleotide-binding</keyword>
<comment type="catalytic activity">
    <reaction evidence="6">
        <text>ATP + H2O = ADP + phosphate + H(+)</text>
        <dbReference type="Rhea" id="RHEA:13065"/>
        <dbReference type="ChEBI" id="CHEBI:15377"/>
        <dbReference type="ChEBI" id="CHEBI:15378"/>
        <dbReference type="ChEBI" id="CHEBI:30616"/>
        <dbReference type="ChEBI" id="CHEBI:43474"/>
        <dbReference type="ChEBI" id="CHEBI:456216"/>
        <dbReference type="EC" id="5.6.2.3"/>
    </reaction>
</comment>
<dbReference type="SMART" id="SM00491">
    <property type="entry name" value="HELICc2"/>
    <property type="match status" value="1"/>
</dbReference>
<evidence type="ECO:0000259" key="7">
    <source>
        <dbReference type="PROSITE" id="PS51193"/>
    </source>
</evidence>
<dbReference type="Proteomes" id="UP000002171">
    <property type="component" value="Unassembled WGS sequence"/>
</dbReference>
<keyword evidence="9" id="KW-1185">Reference proteome</keyword>
<dbReference type="GO" id="GO:0051539">
    <property type="term" value="F:4 iron, 4 sulfur cluster binding"/>
    <property type="evidence" value="ECO:0007669"/>
    <property type="project" value="UniProtKB-UniRule"/>
</dbReference>